<feature type="compositionally biased region" description="Low complexity" evidence="1">
    <location>
        <begin position="30"/>
        <end position="60"/>
    </location>
</feature>
<name>A0ABM9LSB7_9MYCO</name>
<evidence type="ECO:0008006" key="5">
    <source>
        <dbReference type="Google" id="ProtNLM"/>
    </source>
</evidence>
<sequence length="230" mass="23631">MRKLVLAAALLLLAGCSGADDDATSPSSLTPISPRPTSAAPSSPATTTSTTIATTAPTPGAPIPAVTAWIDAGTVGDTADFHSATRDGVTTSLGDYVAFVTPSGKTQCMTDEKSDGALACLVSLTDPPPRPAEAYGEWVGGWVDFDGAAVQVGSVRADPGQFRLGTGTELPYGSTLRFGDYQCRSDPDGLFCVNFAHRTAVGLSDAGVEPFGCLREVEPPQFVGVRYACP</sequence>
<proteinExistence type="predicted"/>
<dbReference type="EMBL" id="OY726397">
    <property type="protein sequence ID" value="CAJ1503935.1"/>
    <property type="molecule type" value="Genomic_DNA"/>
</dbReference>
<dbReference type="PROSITE" id="PS51257">
    <property type="entry name" value="PROKAR_LIPOPROTEIN"/>
    <property type="match status" value="1"/>
</dbReference>
<evidence type="ECO:0000313" key="3">
    <source>
        <dbReference type="EMBL" id="CAJ1503935.1"/>
    </source>
</evidence>
<dbReference type="Proteomes" id="UP001190465">
    <property type="component" value="Chromosome"/>
</dbReference>
<keyword evidence="2" id="KW-0732">Signal</keyword>
<keyword evidence="4" id="KW-1185">Reference proteome</keyword>
<evidence type="ECO:0000256" key="1">
    <source>
        <dbReference type="SAM" id="MobiDB-lite"/>
    </source>
</evidence>
<feature type="region of interest" description="Disordered" evidence="1">
    <location>
        <begin position="20"/>
        <end position="60"/>
    </location>
</feature>
<gene>
    <name evidence="3" type="ORF">MU0053_002560</name>
</gene>
<reference evidence="3 4" key="1">
    <citation type="submission" date="2023-08" db="EMBL/GenBank/DDBJ databases">
        <authorList>
            <person name="Folkvardsen B D."/>
            <person name="Norman A."/>
        </authorList>
    </citation>
    <scope>NUCLEOTIDE SEQUENCE [LARGE SCALE GENOMIC DNA]</scope>
    <source>
        <strain evidence="3 4">Mu0053</strain>
    </source>
</reference>
<feature type="signal peptide" evidence="2">
    <location>
        <begin position="1"/>
        <end position="19"/>
    </location>
</feature>
<organism evidence="3 4">
    <name type="scientific">[Mycobacterium] burgundiense</name>
    <dbReference type="NCBI Taxonomy" id="3064286"/>
    <lineage>
        <taxon>Bacteria</taxon>
        <taxon>Bacillati</taxon>
        <taxon>Actinomycetota</taxon>
        <taxon>Actinomycetes</taxon>
        <taxon>Mycobacteriales</taxon>
        <taxon>Mycobacteriaceae</taxon>
        <taxon>Mycolicibacterium</taxon>
    </lineage>
</organism>
<feature type="chain" id="PRO_5045751603" description="Lipoprotein LppI" evidence="2">
    <location>
        <begin position="20"/>
        <end position="230"/>
    </location>
</feature>
<accession>A0ABM9LSB7</accession>
<dbReference type="RefSeq" id="WP_308478018.1">
    <property type="nucleotide sequence ID" value="NZ_OY726397.1"/>
</dbReference>
<protein>
    <recommendedName>
        <fullName evidence="5">Lipoprotein LppI</fullName>
    </recommendedName>
</protein>
<evidence type="ECO:0000256" key="2">
    <source>
        <dbReference type="SAM" id="SignalP"/>
    </source>
</evidence>
<evidence type="ECO:0000313" key="4">
    <source>
        <dbReference type="Proteomes" id="UP001190465"/>
    </source>
</evidence>